<dbReference type="KEGG" id="rhy:RD110_07875"/>
<sequence length="102" mass="11029">MKTPYLVLCTNSQAARIVEDRATLERFAAAVSSQLADLLVVVGNTDADEGFIKGTLELAADLAFQLQQACAALRDGPERHQDFDWQAPPESVQRRSAKAVAA</sequence>
<dbReference type="Proteomes" id="UP000186609">
    <property type="component" value="Chromosome"/>
</dbReference>
<protein>
    <submittedName>
        <fullName evidence="2">Uncharacterized protein</fullName>
    </submittedName>
</protein>
<organism evidence="2 3">
    <name type="scientific">Rhodoferax koreensis</name>
    <dbReference type="NCBI Taxonomy" id="1842727"/>
    <lineage>
        <taxon>Bacteria</taxon>
        <taxon>Pseudomonadati</taxon>
        <taxon>Pseudomonadota</taxon>
        <taxon>Betaproteobacteria</taxon>
        <taxon>Burkholderiales</taxon>
        <taxon>Comamonadaceae</taxon>
        <taxon>Rhodoferax</taxon>
    </lineage>
</organism>
<feature type="region of interest" description="Disordered" evidence="1">
    <location>
        <begin position="77"/>
        <end position="102"/>
    </location>
</feature>
<gene>
    <name evidence="2" type="ORF">RD110_07875</name>
</gene>
<evidence type="ECO:0000313" key="2">
    <source>
        <dbReference type="EMBL" id="APW37121.1"/>
    </source>
</evidence>
<proteinExistence type="predicted"/>
<keyword evidence="3" id="KW-1185">Reference proteome</keyword>
<dbReference type="EMBL" id="CP019236">
    <property type="protein sequence ID" value="APW37121.1"/>
    <property type="molecule type" value="Genomic_DNA"/>
</dbReference>
<evidence type="ECO:0000256" key="1">
    <source>
        <dbReference type="SAM" id="MobiDB-lite"/>
    </source>
</evidence>
<dbReference type="STRING" id="1842727.RD110_07875"/>
<accession>A0A1P8JTV0</accession>
<dbReference type="AlphaFoldDB" id="A0A1P8JTV0"/>
<reference evidence="2 3" key="1">
    <citation type="submission" date="2017-01" db="EMBL/GenBank/DDBJ databases">
        <authorList>
            <person name="Mah S.A."/>
            <person name="Swanson W.J."/>
            <person name="Moy G.W."/>
            <person name="Vacquier V.D."/>
        </authorList>
    </citation>
    <scope>NUCLEOTIDE SEQUENCE [LARGE SCALE GENOMIC DNA]</scope>
    <source>
        <strain evidence="2 3">DCY110</strain>
    </source>
</reference>
<evidence type="ECO:0000313" key="3">
    <source>
        <dbReference type="Proteomes" id="UP000186609"/>
    </source>
</evidence>
<name>A0A1P8JTV0_9BURK</name>
<dbReference type="RefSeq" id="WP_076198286.1">
    <property type="nucleotide sequence ID" value="NZ_CP019236.1"/>
</dbReference>